<dbReference type="EMBL" id="CYZA01000001">
    <property type="protein sequence ID" value="CUN42612.1"/>
    <property type="molecule type" value="Genomic_DNA"/>
</dbReference>
<reference evidence="2 3" key="1">
    <citation type="submission" date="2015-09" db="EMBL/GenBank/DDBJ databases">
        <authorList>
            <consortium name="Pathogen Informatics"/>
        </authorList>
    </citation>
    <scope>NUCLEOTIDE SEQUENCE [LARGE SCALE GENOMIC DNA]</scope>
    <source>
        <strain evidence="2 3">2789STDY5608838</strain>
    </source>
</reference>
<organism evidence="2 3">
    <name type="scientific">Blautia obeum</name>
    <dbReference type="NCBI Taxonomy" id="40520"/>
    <lineage>
        <taxon>Bacteria</taxon>
        <taxon>Bacillati</taxon>
        <taxon>Bacillota</taxon>
        <taxon>Clostridia</taxon>
        <taxon>Lachnospirales</taxon>
        <taxon>Lachnospiraceae</taxon>
        <taxon>Blautia</taxon>
    </lineage>
</organism>
<evidence type="ECO:0000256" key="1">
    <source>
        <dbReference type="SAM" id="Phobius"/>
    </source>
</evidence>
<dbReference type="InterPro" id="IPR005081">
    <property type="entry name" value="SpoIIGA"/>
</dbReference>
<keyword evidence="1" id="KW-0472">Membrane</keyword>
<dbReference type="GO" id="GO:0004190">
    <property type="term" value="F:aspartic-type endopeptidase activity"/>
    <property type="evidence" value="ECO:0007669"/>
    <property type="project" value="InterPro"/>
</dbReference>
<accession>A0A173WSV7</accession>
<proteinExistence type="predicted"/>
<dbReference type="AlphaFoldDB" id="A0A173WSV7"/>
<keyword evidence="1" id="KW-1133">Transmembrane helix</keyword>
<evidence type="ECO:0000313" key="3">
    <source>
        <dbReference type="Proteomes" id="UP000095447"/>
    </source>
</evidence>
<dbReference type="GO" id="GO:0030436">
    <property type="term" value="P:asexual sporulation"/>
    <property type="evidence" value="ECO:0007669"/>
    <property type="project" value="InterPro"/>
</dbReference>
<sequence>MHYEIYIDVVFFTNLLIDYILIRFTGILFRCGRSRKRALLGAAAGAVFSCWIIYLRSFLKSGIFLPALVLLHGGCAAGMLVIGCNLKRGSLLLKAILTLYFAAFLCGGFWEVIVSDKLTVKMFLILAAATWSGITALSYLMDSMRIRTKNIYPITIYYKGCGYPFQGFYDSGNLLMDSVNGKPVSVGTEKVLSEICSEETVRCLKHLKENPGESGKPGTAGLHPHFTFFHSIGKEQGMMLAVTFERLCIQTPAEVVCIDNPVFAFSFETSAFGKEYEVLLNSRLL</sequence>
<dbReference type="GO" id="GO:0006508">
    <property type="term" value="P:proteolysis"/>
    <property type="evidence" value="ECO:0007669"/>
    <property type="project" value="InterPro"/>
</dbReference>
<protein>
    <submittedName>
        <fullName evidence="2">Sigma-E processing peptidase SpoIIGA</fullName>
    </submittedName>
</protein>
<feature type="transmembrane region" description="Helical" evidence="1">
    <location>
        <begin position="6"/>
        <end position="26"/>
    </location>
</feature>
<evidence type="ECO:0000313" key="2">
    <source>
        <dbReference type="EMBL" id="CUN42612.1"/>
    </source>
</evidence>
<name>A0A173WSV7_9FIRM</name>
<feature type="transmembrane region" description="Helical" evidence="1">
    <location>
        <begin position="63"/>
        <end position="84"/>
    </location>
</feature>
<gene>
    <name evidence="2" type="ORF">ERS852395_00296</name>
</gene>
<dbReference type="Pfam" id="PF03419">
    <property type="entry name" value="Peptidase_U4"/>
    <property type="match status" value="1"/>
</dbReference>
<dbReference type="Proteomes" id="UP000095447">
    <property type="component" value="Unassembled WGS sequence"/>
</dbReference>
<keyword evidence="1" id="KW-0812">Transmembrane</keyword>
<feature type="transmembrane region" description="Helical" evidence="1">
    <location>
        <begin position="122"/>
        <end position="141"/>
    </location>
</feature>
<feature type="transmembrane region" description="Helical" evidence="1">
    <location>
        <begin position="38"/>
        <end position="57"/>
    </location>
</feature>
<feature type="transmembrane region" description="Helical" evidence="1">
    <location>
        <begin position="91"/>
        <end position="110"/>
    </location>
</feature>
<dbReference type="RefSeq" id="WP_055052506.1">
    <property type="nucleotide sequence ID" value="NZ_CYZA01000001.1"/>
</dbReference>